<organism evidence="1">
    <name type="scientific">Psorophora albipes</name>
    <dbReference type="NCBI Taxonomy" id="869069"/>
    <lineage>
        <taxon>Eukaryota</taxon>
        <taxon>Metazoa</taxon>
        <taxon>Ecdysozoa</taxon>
        <taxon>Arthropoda</taxon>
        <taxon>Hexapoda</taxon>
        <taxon>Insecta</taxon>
        <taxon>Pterygota</taxon>
        <taxon>Neoptera</taxon>
        <taxon>Endopterygota</taxon>
        <taxon>Diptera</taxon>
        <taxon>Nematocera</taxon>
        <taxon>Culicoidea</taxon>
        <taxon>Culicidae</taxon>
        <taxon>Culicinae</taxon>
        <taxon>Aedini</taxon>
        <taxon>Psorophora</taxon>
    </lineage>
</organism>
<proteinExistence type="evidence at transcript level"/>
<protein>
    <submittedName>
        <fullName evidence="1">Putative secreted protein</fullName>
    </submittedName>
</protein>
<sequence>MLGVTFLPRWASLAGAEPSDAVGSALAAIAVLHLNLIWHAHLPIGVHSFLLLVGTLTSGLRRLGLGLRVVTLHLRDAELSRAGFQRTVRRAAACVAVLLEDASRFTFLVRAQGQCSSEEHRRN</sequence>
<reference evidence="1" key="1">
    <citation type="journal article" date="2013" name="BMC Genomics">
        <title>A deep insight into the sialotranscriptome of the mosquito, Psorophora albipes.</title>
        <authorList>
            <person name="Chagas A.C."/>
            <person name="Calvo E."/>
            <person name="Rios-Velasquez C.M."/>
            <person name="Pessoa F.A."/>
            <person name="Medeiros J.F."/>
            <person name="Ribeiro J.M."/>
        </authorList>
    </citation>
    <scope>NUCLEOTIDE SEQUENCE</scope>
</reference>
<dbReference type="EMBL" id="GALA01000568">
    <property type="protein sequence ID" value="JAA94284.1"/>
    <property type="molecule type" value="mRNA"/>
</dbReference>
<name>T1D5D3_9DIPT</name>
<accession>T1D5D3</accession>
<dbReference type="AlphaFoldDB" id="T1D5D3"/>
<evidence type="ECO:0000313" key="1">
    <source>
        <dbReference type="EMBL" id="JAA94284.1"/>
    </source>
</evidence>